<keyword evidence="10" id="KW-1133">Transmembrane helix</keyword>
<protein>
    <submittedName>
        <fullName evidence="12">Serine/threonine-protein kinase StkP</fullName>
        <ecNumber evidence="12">2.7.11.1</ecNumber>
    </submittedName>
</protein>
<dbReference type="PROSITE" id="PS50011">
    <property type="entry name" value="PROTEIN_KINASE_DOM"/>
    <property type="match status" value="1"/>
</dbReference>
<dbReference type="PROSITE" id="PS00107">
    <property type="entry name" value="PROTEIN_KINASE_ATP"/>
    <property type="match status" value="1"/>
</dbReference>
<keyword evidence="10" id="KW-0812">Transmembrane</keyword>
<evidence type="ECO:0000256" key="2">
    <source>
        <dbReference type="ARBA" id="ARBA00022679"/>
    </source>
</evidence>
<evidence type="ECO:0000256" key="6">
    <source>
        <dbReference type="ARBA" id="ARBA00047899"/>
    </source>
</evidence>
<feature type="region of interest" description="Disordered" evidence="9">
    <location>
        <begin position="773"/>
        <end position="831"/>
    </location>
</feature>
<dbReference type="PANTHER" id="PTHR43289">
    <property type="entry name" value="MITOGEN-ACTIVATED PROTEIN KINASE KINASE KINASE 20-RELATED"/>
    <property type="match status" value="1"/>
</dbReference>
<dbReference type="GO" id="GO:0004674">
    <property type="term" value="F:protein serine/threonine kinase activity"/>
    <property type="evidence" value="ECO:0007669"/>
    <property type="project" value="UniProtKB-KW"/>
</dbReference>
<dbReference type="InterPro" id="IPR000719">
    <property type="entry name" value="Prot_kinase_dom"/>
</dbReference>
<evidence type="ECO:0000256" key="4">
    <source>
        <dbReference type="ARBA" id="ARBA00022777"/>
    </source>
</evidence>
<dbReference type="CDD" id="cd14014">
    <property type="entry name" value="STKc_PknB_like"/>
    <property type="match status" value="1"/>
</dbReference>
<dbReference type="EC" id="2.7.11.1" evidence="12"/>
<evidence type="ECO:0000256" key="1">
    <source>
        <dbReference type="ARBA" id="ARBA00022527"/>
    </source>
</evidence>
<evidence type="ECO:0000256" key="3">
    <source>
        <dbReference type="ARBA" id="ARBA00022741"/>
    </source>
</evidence>
<keyword evidence="5 8" id="KW-0067">ATP-binding</keyword>
<dbReference type="PANTHER" id="PTHR43289:SF6">
    <property type="entry name" value="SERINE_THREONINE-PROTEIN KINASE NEKL-3"/>
    <property type="match status" value="1"/>
</dbReference>
<gene>
    <name evidence="12" type="primary">stkP_3</name>
    <name evidence="12" type="ORF">ElP_29600</name>
</gene>
<feature type="binding site" evidence="8">
    <location>
        <position position="105"/>
    </location>
    <ligand>
        <name>ATP</name>
        <dbReference type="ChEBI" id="CHEBI:30616"/>
    </ligand>
</feature>
<keyword evidence="4 12" id="KW-0418">Kinase</keyword>
<feature type="region of interest" description="Disordered" evidence="9">
    <location>
        <begin position="722"/>
        <end position="761"/>
    </location>
</feature>
<evidence type="ECO:0000256" key="9">
    <source>
        <dbReference type="SAM" id="MobiDB-lite"/>
    </source>
</evidence>
<keyword evidence="1" id="KW-0723">Serine/threonine-protein kinase</keyword>
<evidence type="ECO:0000256" key="5">
    <source>
        <dbReference type="ARBA" id="ARBA00022840"/>
    </source>
</evidence>
<dbReference type="GO" id="GO:0106310">
    <property type="term" value="F:protein serine kinase activity"/>
    <property type="evidence" value="ECO:0007669"/>
    <property type="project" value="RHEA"/>
</dbReference>
<evidence type="ECO:0000313" key="12">
    <source>
        <dbReference type="EMBL" id="QDV35058.1"/>
    </source>
</evidence>
<dbReference type="FunFam" id="3.30.200.20:FF:000035">
    <property type="entry name" value="Serine/threonine protein kinase Stk1"/>
    <property type="match status" value="1"/>
</dbReference>
<evidence type="ECO:0000256" key="8">
    <source>
        <dbReference type="PROSITE-ProRule" id="PRU10141"/>
    </source>
</evidence>
<keyword evidence="13" id="KW-1185">Reference proteome</keyword>
<dbReference type="KEGG" id="tpla:ElP_29600"/>
<feature type="compositionally biased region" description="Low complexity" evidence="9">
    <location>
        <begin position="367"/>
        <end position="394"/>
    </location>
</feature>
<dbReference type="Proteomes" id="UP000317835">
    <property type="component" value="Chromosome"/>
</dbReference>
<evidence type="ECO:0000259" key="11">
    <source>
        <dbReference type="PROSITE" id="PS50011"/>
    </source>
</evidence>
<dbReference type="AlphaFoldDB" id="A0A518H2I9"/>
<comment type="catalytic activity">
    <reaction evidence="7">
        <text>L-seryl-[protein] + ATP = O-phospho-L-seryl-[protein] + ADP + H(+)</text>
        <dbReference type="Rhea" id="RHEA:17989"/>
        <dbReference type="Rhea" id="RHEA-COMP:9863"/>
        <dbReference type="Rhea" id="RHEA-COMP:11604"/>
        <dbReference type="ChEBI" id="CHEBI:15378"/>
        <dbReference type="ChEBI" id="CHEBI:29999"/>
        <dbReference type="ChEBI" id="CHEBI:30616"/>
        <dbReference type="ChEBI" id="CHEBI:83421"/>
        <dbReference type="ChEBI" id="CHEBI:456216"/>
        <dbReference type="EC" id="2.7.11.1"/>
    </reaction>
</comment>
<dbReference type="RefSeq" id="WP_197446986.1">
    <property type="nucleotide sequence ID" value="NZ_CP036426.1"/>
</dbReference>
<accession>A0A518H2I9</accession>
<feature type="region of interest" description="Disordered" evidence="9">
    <location>
        <begin position="367"/>
        <end position="395"/>
    </location>
</feature>
<evidence type="ECO:0000256" key="7">
    <source>
        <dbReference type="ARBA" id="ARBA00048679"/>
    </source>
</evidence>
<name>A0A518H2I9_9BACT</name>
<dbReference type="Gene3D" id="1.10.510.10">
    <property type="entry name" value="Transferase(Phosphotransferase) domain 1"/>
    <property type="match status" value="1"/>
</dbReference>
<dbReference type="InterPro" id="IPR011009">
    <property type="entry name" value="Kinase-like_dom_sf"/>
</dbReference>
<proteinExistence type="predicted"/>
<comment type="catalytic activity">
    <reaction evidence="6">
        <text>L-threonyl-[protein] + ATP = O-phospho-L-threonyl-[protein] + ADP + H(+)</text>
        <dbReference type="Rhea" id="RHEA:46608"/>
        <dbReference type="Rhea" id="RHEA-COMP:11060"/>
        <dbReference type="Rhea" id="RHEA-COMP:11605"/>
        <dbReference type="ChEBI" id="CHEBI:15378"/>
        <dbReference type="ChEBI" id="CHEBI:30013"/>
        <dbReference type="ChEBI" id="CHEBI:30616"/>
        <dbReference type="ChEBI" id="CHEBI:61977"/>
        <dbReference type="ChEBI" id="CHEBI:456216"/>
        <dbReference type="EC" id="2.7.11.1"/>
    </reaction>
</comment>
<sequence>MTNPRDSRFWRDALNSGLIDEKALLACWEAIPPGRRTPEAIDQRLARRAVENGRLTRWQAAQLLSGRPIGFFIGRYALLDLLGQGGMGRVYLARDRRLGRKVALKLLSSRARQNPTAVARFRREAVVGAGLQHDNLVRLYDDGEFRGIPFLVMEYIEGAPLGRLLSEFGPMPPSTASRLARQVALGLGHLHLKGLVHRDVNPWNILVTPDGVAKLADLGLAVDSGDHVALTVDGTTVGTFDYMAPEQARHSRKIDSRSDIYSLGCTLYQMVTGTVPFDRPTLPEKLLAHLSEEPPPPRSLAPDLPIGLEAVILRMIRKDPEDRYPTPSAVVEALDPFVGGIPGPYPHPEFASTASASFESIAPAPAPGSSASVSSSASASASSSSSSSSSSSFSAEDRATEEVFDLIAMLEARRPAGGLFDRAARRVREVGALASLLVAIGALASILLVLLLVLGPPGPGDRPETADADPTPPADPGTLTIRVVLPDGSSVGADDLDEALGLASGGGGRIELGGSGPARLVRSGSLEIARGAVTIAAAPGARPELVPVVAGSRPFIRVRPRARLRLEGLSIRVEAPGGFASPAPLIDSSGLLELSRCAFRVSGPAPGARAVVTDGPGLAASGCWFEGFSPALDLSAFAGFEAELEHCMLIGARSGDPETSAAIRVDLAPDPSDDGARVLRIRDCTVRAPCLLRADDFSDSSPLTVSIERTRVQSRGLLSWRSDSDPTAETLSWSGRDNRYETPGPSLVHRPSPPPGAPRPRIGWEEWIRTWAEPGSSIRPSPLPDAPPGRPGRPPIPDDFPRVVDDGGDPLGADPDRVGPEGGSPSRAASE</sequence>
<organism evidence="12 13">
    <name type="scientific">Tautonia plasticadhaerens</name>
    <dbReference type="NCBI Taxonomy" id="2527974"/>
    <lineage>
        <taxon>Bacteria</taxon>
        <taxon>Pseudomonadati</taxon>
        <taxon>Planctomycetota</taxon>
        <taxon>Planctomycetia</taxon>
        <taxon>Isosphaerales</taxon>
        <taxon>Isosphaeraceae</taxon>
        <taxon>Tautonia</taxon>
    </lineage>
</organism>
<feature type="compositionally biased region" description="Pro residues" evidence="9">
    <location>
        <begin position="781"/>
        <end position="798"/>
    </location>
</feature>
<reference evidence="12 13" key="1">
    <citation type="submission" date="2019-02" db="EMBL/GenBank/DDBJ databases">
        <title>Deep-cultivation of Planctomycetes and their phenomic and genomic characterization uncovers novel biology.</title>
        <authorList>
            <person name="Wiegand S."/>
            <person name="Jogler M."/>
            <person name="Boedeker C."/>
            <person name="Pinto D."/>
            <person name="Vollmers J."/>
            <person name="Rivas-Marin E."/>
            <person name="Kohn T."/>
            <person name="Peeters S.H."/>
            <person name="Heuer A."/>
            <person name="Rast P."/>
            <person name="Oberbeckmann S."/>
            <person name="Bunk B."/>
            <person name="Jeske O."/>
            <person name="Meyerdierks A."/>
            <person name="Storesund J.E."/>
            <person name="Kallscheuer N."/>
            <person name="Luecker S."/>
            <person name="Lage O.M."/>
            <person name="Pohl T."/>
            <person name="Merkel B.J."/>
            <person name="Hornburger P."/>
            <person name="Mueller R.-W."/>
            <person name="Bruemmer F."/>
            <person name="Labrenz M."/>
            <person name="Spormann A.M."/>
            <person name="Op den Camp H."/>
            <person name="Overmann J."/>
            <person name="Amann R."/>
            <person name="Jetten M.S.M."/>
            <person name="Mascher T."/>
            <person name="Medema M.H."/>
            <person name="Devos D.P."/>
            <person name="Kaster A.-K."/>
            <person name="Ovreas L."/>
            <person name="Rohde M."/>
            <person name="Galperin M.Y."/>
            <person name="Jogler C."/>
        </authorList>
    </citation>
    <scope>NUCLEOTIDE SEQUENCE [LARGE SCALE GENOMIC DNA]</scope>
    <source>
        <strain evidence="12 13">ElP</strain>
    </source>
</reference>
<feature type="domain" description="Protein kinase" evidence="11">
    <location>
        <begin position="76"/>
        <end position="338"/>
    </location>
</feature>
<keyword evidence="2 12" id="KW-0808">Transferase</keyword>
<evidence type="ECO:0000256" key="10">
    <source>
        <dbReference type="SAM" id="Phobius"/>
    </source>
</evidence>
<dbReference type="Gene3D" id="3.30.200.20">
    <property type="entry name" value="Phosphorylase Kinase, domain 1"/>
    <property type="match status" value="1"/>
</dbReference>
<keyword evidence="10" id="KW-0472">Membrane</keyword>
<dbReference type="Pfam" id="PF00069">
    <property type="entry name" value="Pkinase"/>
    <property type="match status" value="1"/>
</dbReference>
<keyword evidence="3 8" id="KW-0547">Nucleotide-binding</keyword>
<dbReference type="GO" id="GO:0005524">
    <property type="term" value="F:ATP binding"/>
    <property type="evidence" value="ECO:0007669"/>
    <property type="project" value="UniProtKB-UniRule"/>
</dbReference>
<dbReference type="InterPro" id="IPR017441">
    <property type="entry name" value="Protein_kinase_ATP_BS"/>
</dbReference>
<evidence type="ECO:0000313" key="13">
    <source>
        <dbReference type="Proteomes" id="UP000317835"/>
    </source>
</evidence>
<dbReference type="EMBL" id="CP036426">
    <property type="protein sequence ID" value="QDV35058.1"/>
    <property type="molecule type" value="Genomic_DNA"/>
</dbReference>
<feature type="transmembrane region" description="Helical" evidence="10">
    <location>
        <begin position="430"/>
        <end position="454"/>
    </location>
</feature>
<feature type="compositionally biased region" description="Polar residues" evidence="9">
    <location>
        <begin position="725"/>
        <end position="735"/>
    </location>
</feature>
<dbReference type="SUPFAM" id="SSF56112">
    <property type="entry name" value="Protein kinase-like (PK-like)"/>
    <property type="match status" value="1"/>
</dbReference>